<sequence length="182" mass="21085">MFNYAFTTKKFVEWATNLYSDVIRNNNNEKFTYDDTTNQLKVQSNNQCVGAWYNNGFTVHIVPCDANDSSQKWKIDLDNHRLRHLSSNNACLGTIPAEVGYPVYVTTCQESSMNQWINLCSNVQTHNYVLIQSRVFMKPLSEYDTGLYADDQKYNLNEIFDYDVNNKMFKAMSNGQIFGLFS</sequence>
<dbReference type="Pfam" id="PF00652">
    <property type="entry name" value="Ricin_B_lectin"/>
    <property type="match status" value="1"/>
</dbReference>
<dbReference type="InterPro" id="IPR000772">
    <property type="entry name" value="Ricin_B_lectin"/>
</dbReference>
<evidence type="ECO:0000259" key="1">
    <source>
        <dbReference type="Pfam" id="PF00652"/>
    </source>
</evidence>
<evidence type="ECO:0000313" key="3">
    <source>
        <dbReference type="Proteomes" id="UP000243217"/>
    </source>
</evidence>
<comment type="caution">
    <text evidence="2">The sequence shown here is derived from an EMBL/GenBank/DDBJ whole genome shotgun (WGS) entry which is preliminary data.</text>
</comment>
<proteinExistence type="predicted"/>
<dbReference type="PROSITE" id="PS50231">
    <property type="entry name" value="RICIN_B_LECTIN"/>
    <property type="match status" value="1"/>
</dbReference>
<dbReference type="SUPFAM" id="SSF50370">
    <property type="entry name" value="Ricin B-like lectins"/>
    <property type="match status" value="1"/>
</dbReference>
<keyword evidence="3" id="KW-1185">Reference proteome</keyword>
<evidence type="ECO:0000313" key="2">
    <source>
        <dbReference type="EMBL" id="OQR85668.1"/>
    </source>
</evidence>
<organism evidence="2 3">
    <name type="scientific">Thraustotheca clavata</name>
    <dbReference type="NCBI Taxonomy" id="74557"/>
    <lineage>
        <taxon>Eukaryota</taxon>
        <taxon>Sar</taxon>
        <taxon>Stramenopiles</taxon>
        <taxon>Oomycota</taxon>
        <taxon>Saprolegniomycetes</taxon>
        <taxon>Saprolegniales</taxon>
        <taxon>Achlyaceae</taxon>
        <taxon>Thraustotheca</taxon>
    </lineage>
</organism>
<reference evidence="2 3" key="1">
    <citation type="journal article" date="2014" name="Genome Biol. Evol.">
        <title>The secreted proteins of Achlya hypogyna and Thraustotheca clavata identify the ancestral oomycete secretome and reveal gene acquisitions by horizontal gene transfer.</title>
        <authorList>
            <person name="Misner I."/>
            <person name="Blouin N."/>
            <person name="Leonard G."/>
            <person name="Richards T.A."/>
            <person name="Lane C.E."/>
        </authorList>
    </citation>
    <scope>NUCLEOTIDE SEQUENCE [LARGE SCALE GENOMIC DNA]</scope>
    <source>
        <strain evidence="2 3">ATCC 34112</strain>
    </source>
</reference>
<feature type="domain" description="Ricin B lectin" evidence="1">
    <location>
        <begin position="25"/>
        <end position="115"/>
    </location>
</feature>
<dbReference type="Gene3D" id="2.80.10.50">
    <property type="match status" value="1"/>
</dbReference>
<accession>A0A1V9YIX6</accession>
<dbReference type="InterPro" id="IPR035992">
    <property type="entry name" value="Ricin_B-like_lectins"/>
</dbReference>
<dbReference type="AlphaFoldDB" id="A0A1V9YIX6"/>
<name>A0A1V9YIX6_9STRA</name>
<dbReference type="Proteomes" id="UP000243217">
    <property type="component" value="Unassembled WGS sequence"/>
</dbReference>
<gene>
    <name evidence="2" type="ORF">THRCLA_10658</name>
</gene>
<protein>
    <recommendedName>
        <fullName evidence="1">Ricin B lectin domain-containing protein</fullName>
    </recommendedName>
</protein>
<dbReference type="EMBL" id="JNBS01003692">
    <property type="protein sequence ID" value="OQR85668.1"/>
    <property type="molecule type" value="Genomic_DNA"/>
</dbReference>